<protein>
    <submittedName>
        <fullName evidence="2">Uncharacterized protein</fullName>
    </submittedName>
</protein>
<organism evidence="2 3">
    <name type="scientific">Salvia divinorum</name>
    <name type="common">Maria pastora</name>
    <name type="synonym">Diviner's sage</name>
    <dbReference type="NCBI Taxonomy" id="28513"/>
    <lineage>
        <taxon>Eukaryota</taxon>
        <taxon>Viridiplantae</taxon>
        <taxon>Streptophyta</taxon>
        <taxon>Embryophyta</taxon>
        <taxon>Tracheophyta</taxon>
        <taxon>Spermatophyta</taxon>
        <taxon>Magnoliopsida</taxon>
        <taxon>eudicotyledons</taxon>
        <taxon>Gunneridae</taxon>
        <taxon>Pentapetalae</taxon>
        <taxon>asterids</taxon>
        <taxon>lamiids</taxon>
        <taxon>Lamiales</taxon>
        <taxon>Lamiaceae</taxon>
        <taxon>Nepetoideae</taxon>
        <taxon>Mentheae</taxon>
        <taxon>Salviinae</taxon>
        <taxon>Salvia</taxon>
        <taxon>Salvia subgen. Calosphace</taxon>
    </lineage>
</organism>
<dbReference type="Proteomes" id="UP001567538">
    <property type="component" value="Unassembled WGS sequence"/>
</dbReference>
<evidence type="ECO:0000313" key="2">
    <source>
        <dbReference type="EMBL" id="KAL1568434.1"/>
    </source>
</evidence>
<sequence>MKRQSGNDGKCEVNKKVTRKRTKGVAASDGATTKQVAVEKVTAEEERKVVEEEWWSGVYEDMPWATSWIPFWEVEAYDALYGDVLWDFDIWDFKGIPPNPA</sequence>
<name>A0ABD1IKW2_SALDI</name>
<proteinExistence type="predicted"/>
<feature type="region of interest" description="Disordered" evidence="1">
    <location>
        <begin position="1"/>
        <end position="32"/>
    </location>
</feature>
<reference evidence="2 3" key="1">
    <citation type="submission" date="2024-06" db="EMBL/GenBank/DDBJ databases">
        <title>A chromosome level genome sequence of Diviner's sage (Salvia divinorum).</title>
        <authorList>
            <person name="Ford S.A."/>
            <person name="Ro D.-K."/>
            <person name="Ness R.W."/>
            <person name="Phillips M.A."/>
        </authorList>
    </citation>
    <scope>NUCLEOTIDE SEQUENCE [LARGE SCALE GENOMIC DNA]</scope>
    <source>
        <strain evidence="2">SAF-2024a</strain>
        <tissue evidence="2">Leaf</tissue>
    </source>
</reference>
<dbReference type="AlphaFoldDB" id="A0ABD1IKW2"/>
<comment type="caution">
    <text evidence="2">The sequence shown here is derived from an EMBL/GenBank/DDBJ whole genome shotgun (WGS) entry which is preliminary data.</text>
</comment>
<evidence type="ECO:0000313" key="3">
    <source>
        <dbReference type="Proteomes" id="UP001567538"/>
    </source>
</evidence>
<gene>
    <name evidence="2" type="ORF">AAHA92_00050</name>
</gene>
<accession>A0ABD1IKW2</accession>
<dbReference type="EMBL" id="JBEAFC010000001">
    <property type="protein sequence ID" value="KAL1568434.1"/>
    <property type="molecule type" value="Genomic_DNA"/>
</dbReference>
<evidence type="ECO:0000256" key="1">
    <source>
        <dbReference type="SAM" id="MobiDB-lite"/>
    </source>
</evidence>
<keyword evidence="3" id="KW-1185">Reference proteome</keyword>